<keyword evidence="1" id="KW-0812">Transmembrane</keyword>
<dbReference type="AlphaFoldDB" id="A0A1Y1INB6"/>
<proteinExistence type="predicted"/>
<feature type="transmembrane region" description="Helical" evidence="1">
    <location>
        <begin position="123"/>
        <end position="145"/>
    </location>
</feature>
<feature type="transmembrane region" description="Helical" evidence="1">
    <location>
        <begin position="273"/>
        <end position="292"/>
    </location>
</feature>
<keyword evidence="1" id="KW-0472">Membrane</keyword>
<dbReference type="Proteomes" id="UP000054558">
    <property type="component" value="Unassembled WGS sequence"/>
</dbReference>
<keyword evidence="1" id="KW-1133">Transmembrane helix</keyword>
<organism evidence="2 3">
    <name type="scientific">Klebsormidium nitens</name>
    <name type="common">Green alga</name>
    <name type="synonym">Ulothrix nitens</name>
    <dbReference type="NCBI Taxonomy" id="105231"/>
    <lineage>
        <taxon>Eukaryota</taxon>
        <taxon>Viridiplantae</taxon>
        <taxon>Streptophyta</taxon>
        <taxon>Klebsormidiophyceae</taxon>
        <taxon>Klebsormidiales</taxon>
        <taxon>Klebsormidiaceae</taxon>
        <taxon>Klebsormidium</taxon>
    </lineage>
</organism>
<dbReference type="OMA" id="LSATWIH"/>
<feature type="transmembrane region" description="Helical" evidence="1">
    <location>
        <begin position="184"/>
        <end position="207"/>
    </location>
</feature>
<evidence type="ECO:0000256" key="1">
    <source>
        <dbReference type="SAM" id="Phobius"/>
    </source>
</evidence>
<dbReference type="EMBL" id="DF237899">
    <property type="protein sequence ID" value="GAQ92224.1"/>
    <property type="molecule type" value="Genomic_DNA"/>
</dbReference>
<accession>A0A1Y1INB6</accession>
<feature type="transmembrane region" description="Helical" evidence="1">
    <location>
        <begin position="405"/>
        <end position="427"/>
    </location>
</feature>
<feature type="transmembrane region" description="Helical" evidence="1">
    <location>
        <begin position="339"/>
        <end position="358"/>
    </location>
</feature>
<protein>
    <submittedName>
        <fullName evidence="2">Uncharacterized protein</fullName>
    </submittedName>
</protein>
<dbReference type="STRING" id="105231.A0A1Y1INB6"/>
<name>A0A1Y1INB6_KLENI</name>
<gene>
    <name evidence="2" type="ORF">KFL_009500020</name>
</gene>
<evidence type="ECO:0000313" key="3">
    <source>
        <dbReference type="Proteomes" id="UP000054558"/>
    </source>
</evidence>
<feature type="transmembrane region" description="Helical" evidence="1">
    <location>
        <begin position="379"/>
        <end position="399"/>
    </location>
</feature>
<reference evidence="2 3" key="1">
    <citation type="journal article" date="2014" name="Nat. Commun.">
        <title>Klebsormidium flaccidum genome reveals primary factors for plant terrestrial adaptation.</title>
        <authorList>
            <person name="Hori K."/>
            <person name="Maruyama F."/>
            <person name="Fujisawa T."/>
            <person name="Togashi T."/>
            <person name="Yamamoto N."/>
            <person name="Seo M."/>
            <person name="Sato S."/>
            <person name="Yamada T."/>
            <person name="Mori H."/>
            <person name="Tajima N."/>
            <person name="Moriyama T."/>
            <person name="Ikeuchi M."/>
            <person name="Watanabe M."/>
            <person name="Wada H."/>
            <person name="Kobayashi K."/>
            <person name="Saito M."/>
            <person name="Masuda T."/>
            <person name="Sasaki-Sekimoto Y."/>
            <person name="Mashiguchi K."/>
            <person name="Awai K."/>
            <person name="Shimojima M."/>
            <person name="Masuda S."/>
            <person name="Iwai M."/>
            <person name="Nobusawa T."/>
            <person name="Narise T."/>
            <person name="Kondo S."/>
            <person name="Saito H."/>
            <person name="Sato R."/>
            <person name="Murakawa M."/>
            <person name="Ihara Y."/>
            <person name="Oshima-Yamada Y."/>
            <person name="Ohtaka K."/>
            <person name="Satoh M."/>
            <person name="Sonobe K."/>
            <person name="Ishii M."/>
            <person name="Ohtani R."/>
            <person name="Kanamori-Sato M."/>
            <person name="Honoki R."/>
            <person name="Miyazaki D."/>
            <person name="Mochizuki H."/>
            <person name="Umetsu J."/>
            <person name="Higashi K."/>
            <person name="Shibata D."/>
            <person name="Kamiya Y."/>
            <person name="Sato N."/>
            <person name="Nakamura Y."/>
            <person name="Tabata S."/>
            <person name="Ida S."/>
            <person name="Kurokawa K."/>
            <person name="Ohta H."/>
        </authorList>
    </citation>
    <scope>NUCLEOTIDE SEQUENCE [LARGE SCALE GENOMIC DNA]</scope>
    <source>
        <strain evidence="2 3">NIES-2285</strain>
    </source>
</reference>
<evidence type="ECO:0000313" key="2">
    <source>
        <dbReference type="EMBL" id="GAQ92224.1"/>
    </source>
</evidence>
<sequence>MATAQLARPALRAPPSASSALCALNGGASVTTRPAPTLRAHNLKASGEAHAESLASFRRFSLSICRTQGGLYTSKKRERGWRHRGGSMLVRAINGGGSDAVVLPNEPLDVDAMPDPEKVKRSVIPPVLIGLTTALYSYPTIIPWARSHLAVIRASGWAPVHVGIRTVDTWLALLVAFFEDAAAYDWGALALFYSSALLLSWALAAAVESARLDAARARLVRYFSAFAPIAMFLGPGVLVPISWVAPYLTIPGNTTSGDCLPTRLALAKTVPTAVVRALNFAILLSSAVYFVTRFQTLNPLLLLGLPLLWQLAAAPPAPWLGVLDAPVIGHRAAEHIHSFAAGIGMAQHISSVMALVQNPRMLADLARAFIDPPMRARPAVFVAANALGLWAALLTIPLAQEGRHAALRLLLISALFGPAAAVSLYFANREAAIERRVAQAEGVAVEIAVEAVQE</sequence>
<feature type="transmembrane region" description="Helical" evidence="1">
    <location>
        <begin position="219"/>
        <end position="243"/>
    </location>
</feature>
<keyword evidence="3" id="KW-1185">Reference proteome</keyword>
<feature type="transmembrane region" description="Helical" evidence="1">
    <location>
        <begin position="299"/>
        <end position="319"/>
    </location>
</feature>